<dbReference type="PANTHER" id="PTHR23024:SF669">
    <property type="entry name" value="ALPHA_BETA HYDROLASE FOLD-3 DOMAIN-CONTAINING PROTEIN"/>
    <property type="match status" value="1"/>
</dbReference>
<organism evidence="3 4">
    <name type="scientific">Hordeum vulgare subsp. vulgare</name>
    <name type="common">Domesticated barley</name>
    <dbReference type="NCBI Taxonomy" id="112509"/>
    <lineage>
        <taxon>Eukaryota</taxon>
        <taxon>Viridiplantae</taxon>
        <taxon>Streptophyta</taxon>
        <taxon>Embryophyta</taxon>
        <taxon>Tracheophyta</taxon>
        <taxon>Spermatophyta</taxon>
        <taxon>Magnoliopsida</taxon>
        <taxon>Liliopsida</taxon>
        <taxon>Poales</taxon>
        <taxon>Poaceae</taxon>
        <taxon>BOP clade</taxon>
        <taxon>Pooideae</taxon>
        <taxon>Triticodae</taxon>
        <taxon>Triticeae</taxon>
        <taxon>Hordeinae</taxon>
        <taxon>Hordeum</taxon>
    </lineage>
</organism>
<protein>
    <recommendedName>
        <fullName evidence="2">Alpha/beta hydrolase fold-3 domain-containing protein</fullName>
    </recommendedName>
</protein>
<sequence length="421" mass="45254">MPIRSPSLAMHTYMADDDTAPRPHHQFTTHRVILLLTAPRHSMATRSAAAVWAGSGWAAPQPCRPLTVRRRKLPRLPCYLSTTFPPCPGICTSSSHKNRALPAAATEAETEDEVLLESPGHFRIYKCGKMDRLNEPTVSPAGLDEATGVTSRDVVLDADTGVSVRLYLPKLREPSEKLPVLVYFHGGAFLIGSADDATYHSYVNALAAAAGVLVVSADYRLAPEHPLPTAYDDCWAALQWTVAPSTQDEWIARHGDTARLFLAGDSAGANIVHEMLVRAAAAASGPRMEGAVLLHPWFSGSEAIEGEPPAVPMFNGMIWSYTCPGAVGGADDPRINPLAPGASSLEKLACERMLVCAAEKDVLARRIRAYYEGVAAGACRAPGAAAWFESEGEDHDFFLGKTDCERAKQLLDRVAAFIAEG</sequence>
<dbReference type="EnsemblPlants" id="HORVU.MOREX.r3.5HG0486900.1">
    <property type="protein sequence ID" value="HORVU.MOREX.r3.5HG0486900.1.CDS1"/>
    <property type="gene ID" value="HORVU.MOREX.r3.5HG0486900"/>
</dbReference>
<proteinExistence type="predicted"/>
<dbReference type="InterPro" id="IPR033140">
    <property type="entry name" value="Lipase_GDXG_put_SER_AS"/>
</dbReference>
<name>A0A8I6YFH0_HORVV</name>
<feature type="active site" evidence="1">
    <location>
        <position position="266"/>
    </location>
</feature>
<dbReference type="Pfam" id="PF07859">
    <property type="entry name" value="Abhydrolase_3"/>
    <property type="match status" value="1"/>
</dbReference>
<dbReference type="SUPFAM" id="SSF53474">
    <property type="entry name" value="alpha/beta-Hydrolases"/>
    <property type="match status" value="1"/>
</dbReference>
<dbReference type="GO" id="GO:0016787">
    <property type="term" value="F:hydrolase activity"/>
    <property type="evidence" value="ECO:0007669"/>
    <property type="project" value="InterPro"/>
</dbReference>
<dbReference type="AlphaFoldDB" id="A0A8I6YFH0"/>
<keyword evidence="4" id="KW-1185">Reference proteome</keyword>
<reference evidence="3" key="3">
    <citation type="submission" date="2022-01" db="UniProtKB">
        <authorList>
            <consortium name="EnsemblPlants"/>
        </authorList>
    </citation>
    <scope>IDENTIFICATION</scope>
    <source>
        <strain evidence="3">subsp. vulgare</strain>
    </source>
</reference>
<dbReference type="Gramene" id="HORVU.MOREX.r2.5HG0403320.1">
    <property type="protein sequence ID" value="HORVU.MOREX.r2.5HG0403320.1.CDS.1"/>
    <property type="gene ID" value="HORVU.MOREX.r2.5HG0403320"/>
</dbReference>
<dbReference type="InterPro" id="IPR050466">
    <property type="entry name" value="Carboxylest/Gibb_receptor"/>
</dbReference>
<dbReference type="Proteomes" id="UP000011116">
    <property type="component" value="Chromosome 5H"/>
</dbReference>
<evidence type="ECO:0000313" key="3">
    <source>
        <dbReference type="EnsemblPlants" id="HORVU.MOREX.r3.5HG0486900.1.CDS1"/>
    </source>
</evidence>
<accession>A0A8I6YFH0</accession>
<dbReference type="SMR" id="A0A8I6YFH0"/>
<evidence type="ECO:0000256" key="1">
    <source>
        <dbReference type="PROSITE-ProRule" id="PRU10038"/>
    </source>
</evidence>
<reference evidence="3" key="2">
    <citation type="submission" date="2020-10" db="EMBL/GenBank/DDBJ databases">
        <authorList>
            <person name="Scholz U."/>
            <person name="Mascher M."/>
            <person name="Fiebig A."/>
        </authorList>
    </citation>
    <scope>NUCLEOTIDE SEQUENCE [LARGE SCALE GENOMIC DNA]</scope>
    <source>
        <strain evidence="3">cv. Morex</strain>
    </source>
</reference>
<dbReference type="Gramene" id="HORVU.MOREX.r3.5HG0486900.1">
    <property type="protein sequence ID" value="HORVU.MOREX.r3.5HG0486900.1.CDS1"/>
    <property type="gene ID" value="HORVU.MOREX.r3.5HG0486900"/>
</dbReference>
<dbReference type="InterPro" id="IPR029058">
    <property type="entry name" value="AB_hydrolase_fold"/>
</dbReference>
<reference evidence="4" key="1">
    <citation type="journal article" date="2012" name="Nature">
        <title>A physical, genetic and functional sequence assembly of the barley genome.</title>
        <authorList>
            <consortium name="The International Barley Genome Sequencing Consortium"/>
            <person name="Mayer K.F."/>
            <person name="Waugh R."/>
            <person name="Brown J.W."/>
            <person name="Schulman A."/>
            <person name="Langridge P."/>
            <person name="Platzer M."/>
            <person name="Fincher G.B."/>
            <person name="Muehlbauer G.J."/>
            <person name="Sato K."/>
            <person name="Close T.J."/>
            <person name="Wise R.P."/>
            <person name="Stein N."/>
        </authorList>
    </citation>
    <scope>NUCLEOTIDE SEQUENCE [LARGE SCALE GENOMIC DNA]</scope>
    <source>
        <strain evidence="4">cv. Morex</strain>
    </source>
</reference>
<gene>
    <name evidence="3" type="primary">LOC123399411</name>
</gene>
<evidence type="ECO:0000313" key="4">
    <source>
        <dbReference type="Proteomes" id="UP000011116"/>
    </source>
</evidence>
<feature type="domain" description="Alpha/beta hydrolase fold-3" evidence="2">
    <location>
        <begin position="181"/>
        <end position="398"/>
    </location>
</feature>
<dbReference type="PROSITE" id="PS01174">
    <property type="entry name" value="LIPASE_GDXG_SER"/>
    <property type="match status" value="1"/>
</dbReference>
<dbReference type="InterPro" id="IPR013094">
    <property type="entry name" value="AB_hydrolase_3"/>
</dbReference>
<evidence type="ECO:0000259" key="2">
    <source>
        <dbReference type="Pfam" id="PF07859"/>
    </source>
</evidence>
<dbReference type="Gene3D" id="3.40.50.1820">
    <property type="entry name" value="alpha/beta hydrolase"/>
    <property type="match status" value="1"/>
</dbReference>
<dbReference type="PANTHER" id="PTHR23024">
    <property type="entry name" value="ARYLACETAMIDE DEACETYLASE"/>
    <property type="match status" value="1"/>
</dbReference>